<evidence type="ECO:0000313" key="13">
    <source>
        <dbReference type="EMBL" id="MBB3987505.1"/>
    </source>
</evidence>
<dbReference type="FunFam" id="1.10.1040.10:FF:000017">
    <property type="entry name" value="2-dehydropantoate 2-reductase"/>
    <property type="match status" value="1"/>
</dbReference>
<dbReference type="Pfam" id="PF08546">
    <property type="entry name" value="ApbA_C"/>
    <property type="match status" value="1"/>
</dbReference>
<dbReference type="SUPFAM" id="SSF48179">
    <property type="entry name" value="6-phosphogluconate dehydrogenase C-terminal domain-like"/>
    <property type="match status" value="1"/>
</dbReference>
<comment type="caution">
    <text evidence="13">The sequence shown here is derived from an EMBL/GenBank/DDBJ whole genome shotgun (WGS) entry which is preliminary data.</text>
</comment>
<evidence type="ECO:0000256" key="6">
    <source>
        <dbReference type="ARBA" id="ARBA00022857"/>
    </source>
</evidence>
<dbReference type="PANTHER" id="PTHR43765:SF2">
    <property type="entry name" value="2-DEHYDROPANTOATE 2-REDUCTASE"/>
    <property type="match status" value="1"/>
</dbReference>
<dbReference type="Gene3D" id="3.40.50.720">
    <property type="entry name" value="NAD(P)-binding Rossmann-like Domain"/>
    <property type="match status" value="1"/>
</dbReference>
<dbReference type="NCBIfam" id="TIGR00745">
    <property type="entry name" value="apbA_panE"/>
    <property type="match status" value="1"/>
</dbReference>
<comment type="similarity">
    <text evidence="2 10">Belongs to the ketopantoate reductase family.</text>
</comment>
<dbReference type="Proteomes" id="UP000541426">
    <property type="component" value="Unassembled WGS sequence"/>
</dbReference>
<dbReference type="SUPFAM" id="SSF51735">
    <property type="entry name" value="NAD(P)-binding Rossmann-fold domains"/>
    <property type="match status" value="1"/>
</dbReference>
<comment type="catalytic activity">
    <reaction evidence="9 10">
        <text>(R)-pantoate + NADP(+) = 2-dehydropantoate + NADPH + H(+)</text>
        <dbReference type="Rhea" id="RHEA:16233"/>
        <dbReference type="ChEBI" id="CHEBI:11561"/>
        <dbReference type="ChEBI" id="CHEBI:15378"/>
        <dbReference type="ChEBI" id="CHEBI:15980"/>
        <dbReference type="ChEBI" id="CHEBI:57783"/>
        <dbReference type="ChEBI" id="CHEBI:58349"/>
        <dbReference type="EC" id="1.1.1.169"/>
    </reaction>
</comment>
<keyword evidence="6 10" id="KW-0521">NADP</keyword>
<dbReference type="UniPathway" id="UPA00028">
    <property type="reaction ID" value="UER00004"/>
</dbReference>
<name>A0A7W6DQT7_9RHOB</name>
<evidence type="ECO:0000256" key="2">
    <source>
        <dbReference type="ARBA" id="ARBA00007870"/>
    </source>
</evidence>
<dbReference type="InterPro" id="IPR050838">
    <property type="entry name" value="Ketopantoate_reductase"/>
</dbReference>
<comment type="pathway">
    <text evidence="1 10">Cofactor biosynthesis; (R)-pantothenate biosynthesis; (R)-pantoate from 3-methyl-2-oxobutanoate: step 2/2.</text>
</comment>
<feature type="domain" description="Ketopantoate reductase N-terminal" evidence="11">
    <location>
        <begin position="3"/>
        <end position="146"/>
    </location>
</feature>
<evidence type="ECO:0000256" key="10">
    <source>
        <dbReference type="RuleBase" id="RU362068"/>
    </source>
</evidence>
<evidence type="ECO:0000256" key="5">
    <source>
        <dbReference type="ARBA" id="ARBA00022655"/>
    </source>
</evidence>
<comment type="function">
    <text evidence="10">Catalyzes the NADPH-dependent reduction of ketopantoate into pantoic acid.</text>
</comment>
<dbReference type="InterPro" id="IPR013328">
    <property type="entry name" value="6PGD_dom2"/>
</dbReference>
<dbReference type="InterPro" id="IPR003710">
    <property type="entry name" value="ApbA"/>
</dbReference>
<dbReference type="InterPro" id="IPR036291">
    <property type="entry name" value="NAD(P)-bd_dom_sf"/>
</dbReference>
<keyword evidence="7 10" id="KW-0560">Oxidoreductase</keyword>
<accession>A0A7W6DQT7</accession>
<evidence type="ECO:0000259" key="12">
    <source>
        <dbReference type="Pfam" id="PF08546"/>
    </source>
</evidence>
<dbReference type="InterPro" id="IPR008927">
    <property type="entry name" value="6-PGluconate_DH-like_C_sf"/>
</dbReference>
<feature type="domain" description="Ketopantoate reductase C-terminal" evidence="12">
    <location>
        <begin position="176"/>
        <end position="295"/>
    </location>
</feature>
<dbReference type="PANTHER" id="PTHR43765">
    <property type="entry name" value="2-DEHYDROPANTOATE 2-REDUCTASE-RELATED"/>
    <property type="match status" value="1"/>
</dbReference>
<reference evidence="13 14" key="1">
    <citation type="submission" date="2020-08" db="EMBL/GenBank/DDBJ databases">
        <title>Genomic Encyclopedia of Type Strains, Phase IV (KMG-IV): sequencing the most valuable type-strain genomes for metagenomic binning, comparative biology and taxonomic classification.</title>
        <authorList>
            <person name="Goeker M."/>
        </authorList>
    </citation>
    <scope>NUCLEOTIDE SEQUENCE [LARGE SCALE GENOMIC DNA]</scope>
    <source>
        <strain evidence="13 14">DSM 102235</strain>
    </source>
</reference>
<evidence type="ECO:0000256" key="4">
    <source>
        <dbReference type="ARBA" id="ARBA00019465"/>
    </source>
</evidence>
<dbReference type="AlphaFoldDB" id="A0A7W6DQT7"/>
<keyword evidence="14" id="KW-1185">Reference proteome</keyword>
<sequence length="298" mass="31550">MKIAILGAGALGSVIGAELHTAGHEVVLLDLNEEHLNAIKANGLRVDWDDRTEHLKIPAMRPDEAPQVDLIILLTKTMHTDAALEGVAPLISGGACVLTLQNGLGNVERVRARVPDGQVLYGCTMTPGDLRGPGHVASHGLAYTPFDAFDPDGPAARLAADVDGDQLSWTETAASQVWQKAAFNCALNATALLGKGTVGALAEHIGADLAQDIAAEVLLVGAATGVTGDIHAVRKQIDFALREHIGHKPSMVQDVEAGRRTEIEALNGYVEREGEKRGIDVPMNRLLAALVRMRETQS</sequence>
<dbReference type="Gene3D" id="1.10.1040.10">
    <property type="entry name" value="N-(1-d-carboxylethyl)-l-norvaline Dehydrogenase, domain 2"/>
    <property type="match status" value="1"/>
</dbReference>
<dbReference type="Pfam" id="PF02558">
    <property type="entry name" value="ApbA"/>
    <property type="match status" value="1"/>
</dbReference>
<evidence type="ECO:0000256" key="7">
    <source>
        <dbReference type="ARBA" id="ARBA00023002"/>
    </source>
</evidence>
<keyword evidence="5 10" id="KW-0566">Pantothenate biosynthesis</keyword>
<protein>
    <recommendedName>
        <fullName evidence="4 10">2-dehydropantoate 2-reductase</fullName>
        <ecNumber evidence="3 10">1.1.1.169</ecNumber>
    </recommendedName>
    <alternativeName>
        <fullName evidence="8 10">Ketopantoate reductase</fullName>
    </alternativeName>
</protein>
<evidence type="ECO:0000313" key="14">
    <source>
        <dbReference type="Proteomes" id="UP000541426"/>
    </source>
</evidence>
<dbReference type="GO" id="GO:0005737">
    <property type="term" value="C:cytoplasm"/>
    <property type="evidence" value="ECO:0007669"/>
    <property type="project" value="TreeGrafter"/>
</dbReference>
<dbReference type="GO" id="GO:0008677">
    <property type="term" value="F:2-dehydropantoate 2-reductase activity"/>
    <property type="evidence" value="ECO:0007669"/>
    <property type="project" value="UniProtKB-EC"/>
</dbReference>
<dbReference type="InterPro" id="IPR013332">
    <property type="entry name" value="KPR_N"/>
</dbReference>
<evidence type="ECO:0000256" key="9">
    <source>
        <dbReference type="ARBA" id="ARBA00048793"/>
    </source>
</evidence>
<evidence type="ECO:0000256" key="3">
    <source>
        <dbReference type="ARBA" id="ARBA00013014"/>
    </source>
</evidence>
<evidence type="ECO:0000259" key="11">
    <source>
        <dbReference type="Pfam" id="PF02558"/>
    </source>
</evidence>
<organism evidence="13 14">
    <name type="scientific">Sagittula marina</name>
    <dbReference type="NCBI Taxonomy" id="943940"/>
    <lineage>
        <taxon>Bacteria</taxon>
        <taxon>Pseudomonadati</taxon>
        <taxon>Pseudomonadota</taxon>
        <taxon>Alphaproteobacteria</taxon>
        <taxon>Rhodobacterales</taxon>
        <taxon>Roseobacteraceae</taxon>
        <taxon>Sagittula</taxon>
    </lineage>
</organism>
<gene>
    <name evidence="13" type="ORF">GGQ68_003852</name>
</gene>
<dbReference type="RefSeq" id="WP_183968669.1">
    <property type="nucleotide sequence ID" value="NZ_BAABBZ010000011.1"/>
</dbReference>
<dbReference type="GO" id="GO:0015940">
    <property type="term" value="P:pantothenate biosynthetic process"/>
    <property type="evidence" value="ECO:0007669"/>
    <property type="project" value="UniProtKB-UniPathway"/>
</dbReference>
<dbReference type="GO" id="GO:0050661">
    <property type="term" value="F:NADP binding"/>
    <property type="evidence" value="ECO:0007669"/>
    <property type="project" value="TreeGrafter"/>
</dbReference>
<dbReference type="EMBL" id="JACIEJ010000010">
    <property type="protein sequence ID" value="MBB3987505.1"/>
    <property type="molecule type" value="Genomic_DNA"/>
</dbReference>
<evidence type="ECO:0000256" key="1">
    <source>
        <dbReference type="ARBA" id="ARBA00004994"/>
    </source>
</evidence>
<dbReference type="EC" id="1.1.1.169" evidence="3 10"/>
<evidence type="ECO:0000256" key="8">
    <source>
        <dbReference type="ARBA" id="ARBA00032024"/>
    </source>
</evidence>
<dbReference type="InterPro" id="IPR013752">
    <property type="entry name" value="KPA_reductase"/>
</dbReference>
<proteinExistence type="inferred from homology"/>